<dbReference type="EMBL" id="BEGY01000005">
    <property type="protein sequence ID" value="GAX73895.1"/>
    <property type="molecule type" value="Genomic_DNA"/>
</dbReference>
<dbReference type="OrthoDB" id="547044at2759"/>
<dbReference type="AlphaFoldDB" id="A0A250WSU6"/>
<feature type="compositionally biased region" description="Polar residues" evidence="1">
    <location>
        <begin position="252"/>
        <end position="269"/>
    </location>
</feature>
<organism evidence="2 3">
    <name type="scientific">Chlamydomonas eustigma</name>
    <dbReference type="NCBI Taxonomy" id="1157962"/>
    <lineage>
        <taxon>Eukaryota</taxon>
        <taxon>Viridiplantae</taxon>
        <taxon>Chlorophyta</taxon>
        <taxon>core chlorophytes</taxon>
        <taxon>Chlorophyceae</taxon>
        <taxon>CS clade</taxon>
        <taxon>Chlamydomonadales</taxon>
        <taxon>Chlamydomonadaceae</taxon>
        <taxon>Chlamydomonas</taxon>
    </lineage>
</organism>
<evidence type="ECO:0000256" key="1">
    <source>
        <dbReference type="SAM" id="MobiDB-lite"/>
    </source>
</evidence>
<protein>
    <submittedName>
        <fullName evidence="2">Uncharacterized protein</fullName>
    </submittedName>
</protein>
<keyword evidence="3" id="KW-1185">Reference proteome</keyword>
<feature type="compositionally biased region" description="Low complexity" evidence="1">
    <location>
        <begin position="278"/>
        <end position="297"/>
    </location>
</feature>
<accession>A0A250WSU6</accession>
<evidence type="ECO:0000313" key="3">
    <source>
        <dbReference type="Proteomes" id="UP000232323"/>
    </source>
</evidence>
<comment type="caution">
    <text evidence="2">The sequence shown here is derived from an EMBL/GenBank/DDBJ whole genome shotgun (WGS) entry which is preliminary data.</text>
</comment>
<feature type="compositionally biased region" description="Polar residues" evidence="1">
    <location>
        <begin position="199"/>
        <end position="210"/>
    </location>
</feature>
<gene>
    <name evidence="2" type="ORF">CEUSTIGMA_g1345.t1</name>
</gene>
<reference evidence="2 3" key="1">
    <citation type="submission" date="2017-08" db="EMBL/GenBank/DDBJ databases">
        <title>Acidophilic green algal genome provides insights into adaptation to an acidic environment.</title>
        <authorList>
            <person name="Hirooka S."/>
            <person name="Hirose Y."/>
            <person name="Kanesaki Y."/>
            <person name="Higuchi S."/>
            <person name="Fujiwara T."/>
            <person name="Onuma R."/>
            <person name="Era A."/>
            <person name="Ohbayashi R."/>
            <person name="Uzuka A."/>
            <person name="Nozaki H."/>
            <person name="Yoshikawa H."/>
            <person name="Miyagishima S.Y."/>
        </authorList>
    </citation>
    <scope>NUCLEOTIDE SEQUENCE [LARGE SCALE GENOMIC DNA]</scope>
    <source>
        <strain evidence="2 3">NIES-2499</strain>
    </source>
</reference>
<proteinExistence type="predicted"/>
<feature type="region of interest" description="Disordered" evidence="1">
    <location>
        <begin position="197"/>
        <end position="297"/>
    </location>
</feature>
<evidence type="ECO:0000313" key="2">
    <source>
        <dbReference type="EMBL" id="GAX73895.1"/>
    </source>
</evidence>
<sequence>MILPDWRPYIIAHQCSLGHKRPPSRKPPIKTRIANVIRRHFAALAKLHRNSDLSHQDLLPTAFIPSSSTAGSSTASSMYHRLDFLSTSTYSSFHSEAVPLSSMNKQDSYKMPHRPAAPSGVPPVAAFMKISCNGKSHKLLGIPELVEFDVVFHCKEPFSGGDLSFHSLAAFDAAVTCASMTAPATPSIIIDHLAESDRASSSVTDDNTAPSRKLLTTDDGNKTESAMTSSKAAGDNTAPSRKLLTTDDGNKTESAVMTSSKAAGDNTASVRRPSATDASKACPSSSSAASSGPGSVSNIPAHHCPYALSDHEARDMMPGSQPATASSFCQENDGSSTGIGGSDWYEDRLLDTTQCKVTCPIMMPSTDGDEDKPSVAAMQTNMHCPEPNGAFAIDENPGNQACGQDFSFNVWDDMTADLGTLSAIHTSLSANQSADLEVKQHLTASIQDSNSVSHNELLSYHL</sequence>
<name>A0A250WSU6_9CHLO</name>
<dbReference type="Proteomes" id="UP000232323">
    <property type="component" value="Unassembled WGS sequence"/>
</dbReference>